<dbReference type="InterPro" id="IPR043198">
    <property type="entry name" value="Cyclin/Ssn8"/>
</dbReference>
<dbReference type="SUPFAM" id="SSF47954">
    <property type="entry name" value="Cyclin-like"/>
    <property type="match status" value="2"/>
</dbReference>
<dbReference type="EMBL" id="MU839005">
    <property type="protein sequence ID" value="KAK1768355.1"/>
    <property type="molecule type" value="Genomic_DNA"/>
</dbReference>
<dbReference type="Pfam" id="PF00134">
    <property type="entry name" value="Cyclin_N"/>
    <property type="match status" value="1"/>
</dbReference>
<feature type="domain" description="Cyclin-like" evidence="6">
    <location>
        <begin position="116"/>
        <end position="220"/>
    </location>
</feature>
<evidence type="ECO:0000256" key="3">
    <source>
        <dbReference type="RuleBase" id="RU000383"/>
    </source>
</evidence>
<evidence type="ECO:0000259" key="6">
    <source>
        <dbReference type="SMART" id="SM00385"/>
    </source>
</evidence>
<dbReference type="RefSeq" id="XP_060284568.1">
    <property type="nucleotide sequence ID" value="XM_060424001.1"/>
</dbReference>
<dbReference type="GO" id="GO:0016538">
    <property type="term" value="F:cyclin-dependent protein serine/threonine kinase regulator activity"/>
    <property type="evidence" value="ECO:0007669"/>
    <property type="project" value="InterPro"/>
</dbReference>
<feature type="region of interest" description="Disordered" evidence="4">
    <location>
        <begin position="1"/>
        <end position="82"/>
    </location>
</feature>
<comment type="caution">
    <text evidence="7">The sequence shown here is derived from an EMBL/GenBank/DDBJ whole genome shotgun (WGS) entry which is preliminary data.</text>
</comment>
<organism evidence="7 8">
    <name type="scientific">Phialemonium atrogriseum</name>
    <dbReference type="NCBI Taxonomy" id="1093897"/>
    <lineage>
        <taxon>Eukaryota</taxon>
        <taxon>Fungi</taxon>
        <taxon>Dikarya</taxon>
        <taxon>Ascomycota</taxon>
        <taxon>Pezizomycotina</taxon>
        <taxon>Sordariomycetes</taxon>
        <taxon>Sordariomycetidae</taxon>
        <taxon>Cephalothecales</taxon>
        <taxon>Cephalothecaceae</taxon>
        <taxon>Phialemonium</taxon>
    </lineage>
</organism>
<dbReference type="GeneID" id="85307188"/>
<dbReference type="AlphaFoldDB" id="A0AAJ0C1U9"/>
<evidence type="ECO:0000313" key="8">
    <source>
        <dbReference type="Proteomes" id="UP001244011"/>
    </source>
</evidence>
<keyword evidence="5" id="KW-0812">Transmembrane</keyword>
<feature type="compositionally biased region" description="Acidic residues" evidence="4">
    <location>
        <begin position="471"/>
        <end position="482"/>
    </location>
</feature>
<sequence>MSTVDRYRPPREGYQPPSLPPKPPPVERLSKSPSRRRDIPPAVPSPPTHSSRTSPPRPQSRRSAPSPAQAQSSPLAPKSPRANQWFFTPDEVLSTPSIIDGLSPTEERLRRAKGVNFIYQAGILLDLPQITLWVAAVFFHRFYMRFSMVEEKSGIHHYNIAATSLFLANKTEENCRKTKDLIIAVAKVAQKNSKLIIDEQSKEYWRWRDSILTYEELMLETLTFDLMVDNPYQRLFDHLRRLNLAHNKRIREAAWSFCNDACLTALPLLMGARDLSISAIFFATSVTQEKVDDVDGEAWWKSLRANEDLVIKAVDIMADFYTENPLRKQLSTYPGSPVFSLESTRRSGEAMSHTEAESSHNGTPMGTDRGAQSPGARVNGKAARDNEAPNSEAPHREAPKGEAGHEASSATDQESVRGDSDVALKAAANNLSVHEGRPNGSDIRSPGMKRSHLDLEQESDGGGQSKRMRTEDEDDEDEGEIH</sequence>
<evidence type="ECO:0000256" key="1">
    <source>
        <dbReference type="ARBA" id="ARBA00008638"/>
    </source>
</evidence>
<feature type="compositionally biased region" description="Basic and acidic residues" evidence="4">
    <location>
        <begin position="343"/>
        <end position="358"/>
    </location>
</feature>
<reference evidence="7" key="1">
    <citation type="submission" date="2023-06" db="EMBL/GenBank/DDBJ databases">
        <title>Genome-scale phylogeny and comparative genomics of the fungal order Sordariales.</title>
        <authorList>
            <consortium name="Lawrence Berkeley National Laboratory"/>
            <person name="Hensen N."/>
            <person name="Bonometti L."/>
            <person name="Westerberg I."/>
            <person name="Brannstrom I.O."/>
            <person name="Guillou S."/>
            <person name="Cros-Aarteil S."/>
            <person name="Calhoun S."/>
            <person name="Haridas S."/>
            <person name="Kuo A."/>
            <person name="Mondo S."/>
            <person name="Pangilinan J."/>
            <person name="Riley R."/>
            <person name="Labutti K."/>
            <person name="Andreopoulos B."/>
            <person name="Lipzen A."/>
            <person name="Chen C."/>
            <person name="Yanf M."/>
            <person name="Daum C."/>
            <person name="Ng V."/>
            <person name="Clum A."/>
            <person name="Steindorff A."/>
            <person name="Ohm R."/>
            <person name="Martin F."/>
            <person name="Silar P."/>
            <person name="Natvig D."/>
            <person name="Lalanne C."/>
            <person name="Gautier V."/>
            <person name="Ament-Velasquez S.L."/>
            <person name="Kruys A."/>
            <person name="Hutchinson M.I."/>
            <person name="Powell A.J."/>
            <person name="Barry K."/>
            <person name="Miller A.N."/>
            <person name="Grigoriev I.V."/>
            <person name="Debuchy R."/>
            <person name="Gladieux P."/>
            <person name="Thoren M.H."/>
            <person name="Johannesson H."/>
        </authorList>
    </citation>
    <scope>NUCLEOTIDE SEQUENCE</scope>
    <source>
        <strain evidence="7">8032-3</strain>
    </source>
</reference>
<proteinExistence type="inferred from homology"/>
<comment type="similarity">
    <text evidence="1">Belongs to the cyclin family. Cyclin C subfamily.</text>
</comment>
<evidence type="ECO:0000256" key="4">
    <source>
        <dbReference type="SAM" id="MobiDB-lite"/>
    </source>
</evidence>
<feature type="compositionally biased region" description="Basic and acidic residues" evidence="4">
    <location>
        <begin position="382"/>
        <end position="405"/>
    </location>
</feature>
<keyword evidence="3" id="KW-0195">Cyclin</keyword>
<feature type="region of interest" description="Disordered" evidence="4">
    <location>
        <begin position="332"/>
        <end position="482"/>
    </location>
</feature>
<name>A0AAJ0C1U9_9PEZI</name>
<feature type="compositionally biased region" description="Low complexity" evidence="4">
    <location>
        <begin position="61"/>
        <end position="80"/>
    </location>
</feature>
<dbReference type="Proteomes" id="UP001244011">
    <property type="component" value="Unassembled WGS sequence"/>
</dbReference>
<dbReference type="Gene3D" id="1.10.472.10">
    <property type="entry name" value="Cyclin-like"/>
    <property type="match status" value="2"/>
</dbReference>
<dbReference type="InterPro" id="IPR036915">
    <property type="entry name" value="Cyclin-like_sf"/>
</dbReference>
<feature type="compositionally biased region" description="Pro residues" evidence="4">
    <location>
        <begin position="17"/>
        <end position="26"/>
    </location>
</feature>
<dbReference type="CDD" id="cd20546">
    <property type="entry name" value="CYCLIN_SpCG1C_ScCTK2-like_rpt2"/>
    <property type="match status" value="1"/>
</dbReference>
<keyword evidence="5" id="KW-0472">Membrane</keyword>
<gene>
    <name evidence="7" type="ORF">QBC33DRAFT_372821</name>
</gene>
<dbReference type="PANTHER" id="PTHR10026">
    <property type="entry name" value="CYCLIN"/>
    <property type="match status" value="1"/>
</dbReference>
<dbReference type="InterPro" id="IPR013763">
    <property type="entry name" value="Cyclin-like_dom"/>
</dbReference>
<dbReference type="GO" id="GO:0006357">
    <property type="term" value="P:regulation of transcription by RNA polymerase II"/>
    <property type="evidence" value="ECO:0007669"/>
    <property type="project" value="InterPro"/>
</dbReference>
<evidence type="ECO:0000256" key="5">
    <source>
        <dbReference type="SAM" id="Phobius"/>
    </source>
</evidence>
<accession>A0AAJ0C1U9</accession>
<evidence type="ECO:0000256" key="2">
    <source>
        <dbReference type="ARBA" id="ARBA00014912"/>
    </source>
</evidence>
<dbReference type="InterPro" id="IPR006671">
    <property type="entry name" value="Cyclin_N"/>
</dbReference>
<keyword evidence="5" id="KW-1133">Transmembrane helix</keyword>
<feature type="compositionally biased region" description="Basic and acidic residues" evidence="4">
    <location>
        <begin position="1"/>
        <end position="11"/>
    </location>
</feature>
<protein>
    <recommendedName>
        <fullName evidence="2">RNA polymerase II holoenzyme cyclin-like subunit</fullName>
    </recommendedName>
</protein>
<evidence type="ECO:0000313" key="7">
    <source>
        <dbReference type="EMBL" id="KAK1768355.1"/>
    </source>
</evidence>
<feature type="transmembrane region" description="Helical" evidence="5">
    <location>
        <begin position="117"/>
        <end position="139"/>
    </location>
</feature>
<dbReference type="FunFam" id="1.10.472.10:FF:000072">
    <property type="entry name" value="Cyclin Pch1"/>
    <property type="match status" value="1"/>
</dbReference>
<keyword evidence="8" id="KW-1185">Reference proteome</keyword>
<dbReference type="SMART" id="SM00385">
    <property type="entry name" value="CYCLIN"/>
    <property type="match status" value="1"/>
</dbReference>